<proteinExistence type="predicted"/>
<evidence type="ECO:0000256" key="1">
    <source>
        <dbReference type="SAM" id="MobiDB-lite"/>
    </source>
</evidence>
<organism evidence="2 3">
    <name type="scientific">Zooshikella harenae</name>
    <dbReference type="NCBI Taxonomy" id="2827238"/>
    <lineage>
        <taxon>Bacteria</taxon>
        <taxon>Pseudomonadati</taxon>
        <taxon>Pseudomonadota</taxon>
        <taxon>Gammaproteobacteria</taxon>
        <taxon>Oceanospirillales</taxon>
        <taxon>Zooshikellaceae</taxon>
        <taxon>Zooshikella</taxon>
    </lineage>
</organism>
<feature type="region of interest" description="Disordered" evidence="1">
    <location>
        <begin position="152"/>
        <end position="177"/>
    </location>
</feature>
<protein>
    <submittedName>
        <fullName evidence="2">Uncharacterized protein</fullName>
    </submittedName>
</protein>
<feature type="compositionally biased region" description="Basic and acidic residues" evidence="1">
    <location>
        <begin position="152"/>
        <end position="161"/>
    </location>
</feature>
<dbReference type="EMBL" id="JAGSOY010000266">
    <property type="protein sequence ID" value="MBU2714413.1"/>
    <property type="molecule type" value="Genomic_DNA"/>
</dbReference>
<keyword evidence="3" id="KW-1185">Reference proteome</keyword>
<accession>A0ABS5ZJZ6</accession>
<reference evidence="2 3" key="1">
    <citation type="submission" date="2021-04" db="EMBL/GenBank/DDBJ databases">
        <authorList>
            <person name="Pira H."/>
            <person name="Risdian C."/>
            <person name="Wink J."/>
        </authorList>
    </citation>
    <scope>NUCLEOTIDE SEQUENCE [LARGE SCALE GENOMIC DNA]</scope>
    <source>
        <strain evidence="2 3">WH53</strain>
    </source>
</reference>
<evidence type="ECO:0000313" key="3">
    <source>
        <dbReference type="Proteomes" id="UP000690515"/>
    </source>
</evidence>
<evidence type="ECO:0000313" key="2">
    <source>
        <dbReference type="EMBL" id="MBU2714413.1"/>
    </source>
</evidence>
<dbReference type="RefSeq" id="WP_215822664.1">
    <property type="nucleotide sequence ID" value="NZ_JAGSOY010000266.1"/>
</dbReference>
<dbReference type="Proteomes" id="UP000690515">
    <property type="component" value="Unassembled WGS sequence"/>
</dbReference>
<comment type="caution">
    <text evidence="2">The sequence shown here is derived from an EMBL/GenBank/DDBJ whole genome shotgun (WGS) entry which is preliminary data.</text>
</comment>
<sequence length="177" mass="20337">MSLPTVEEMTNLYLYGEKTTPSDLSDESLIRDKDYRTPIEVDVNDYMDGPGRFASPVFFETIKLFFSPVSPTLKPRKYTETAIRELLGTSQQFYTQQQWAYKDNKDDYAERVYIWNSVAFEISDKAVFVVDDDGNRSIENFAVIPLNSEETDPKKVGKENFDFTSSDGPARFGNPYL</sequence>
<gene>
    <name evidence="2" type="ORF">KCG35_25515</name>
</gene>
<name>A0ABS5ZJZ6_9GAMM</name>
<feature type="non-terminal residue" evidence="2">
    <location>
        <position position="177"/>
    </location>
</feature>